<gene>
    <name evidence="2" type="ORF">MUS_1305</name>
</gene>
<dbReference type="InterPro" id="IPR021257">
    <property type="entry name" value="DUF2809"/>
</dbReference>
<evidence type="ECO:0000256" key="1">
    <source>
        <dbReference type="SAM" id="Phobius"/>
    </source>
</evidence>
<reference evidence="2 3" key="1">
    <citation type="journal article" date="2012" name="J. Biotechnol.">
        <title>Genome sequence of the plant growth promoting strain Bacillus amyloliquefaciens subsp. plantarum B9601-Y2 and expression of mersacidin and other secondary metabolites.</title>
        <authorList>
            <person name="He P."/>
            <person name="Hao K."/>
            <person name="Blom J."/>
            <person name="Ruckert C."/>
            <person name="Vater J."/>
            <person name="Mao Z."/>
            <person name="Wu Y."/>
            <person name="Hou M."/>
            <person name="He P."/>
            <person name="He Y."/>
            <person name="Borriss R."/>
        </authorList>
    </citation>
    <scope>NUCLEOTIDE SEQUENCE [LARGE SCALE GENOMIC DNA]</scope>
    <source>
        <strain evidence="2">Y2</strain>
    </source>
</reference>
<dbReference type="HOGENOM" id="CLU_133181_2_1_9"/>
<feature type="transmembrane region" description="Helical" evidence="1">
    <location>
        <begin position="74"/>
        <end position="94"/>
    </location>
</feature>
<protein>
    <recommendedName>
        <fullName evidence="4">DUF2809 domain-containing protein</fullName>
    </recommendedName>
</protein>
<dbReference type="Proteomes" id="UP000002878">
    <property type="component" value="Chromosome"/>
</dbReference>
<organism evidence="2 3">
    <name type="scientific">Bacillus amyloliquefaciens (strain Y2)</name>
    <name type="common">Bacillus amyloliquefaciens subsp. plantarum (strain B9601-Y2)</name>
    <dbReference type="NCBI Taxonomy" id="1155777"/>
    <lineage>
        <taxon>Bacteria</taxon>
        <taxon>Bacillati</taxon>
        <taxon>Bacillota</taxon>
        <taxon>Bacilli</taxon>
        <taxon>Bacillales</taxon>
        <taxon>Bacillaceae</taxon>
        <taxon>Bacillus</taxon>
        <taxon>Bacillus amyloliquefaciens group</taxon>
    </lineage>
</organism>
<dbReference type="KEGG" id="bqy:MUS_1305"/>
<keyword evidence="1" id="KW-0472">Membrane</keyword>
<evidence type="ECO:0000313" key="3">
    <source>
        <dbReference type="Proteomes" id="UP000002878"/>
    </source>
</evidence>
<sequence length="144" mass="15953">MGVQKKGEQCEVIRHPLTYGICTVFIIALGLLSRTAYITALLPGIINAYLGDALWAAMIFTGFGLFFRHIRTETAAFLSLSFCCLIECSQLYHAPWIDAIRSSTLGGLILGWQFVWSDIFAYTLGVCAAALLEWAVKRNRQSPS</sequence>
<evidence type="ECO:0008006" key="4">
    <source>
        <dbReference type="Google" id="ProtNLM"/>
    </source>
</evidence>
<dbReference type="EMBL" id="CP003332">
    <property type="protein sequence ID" value="AFJ61325.1"/>
    <property type="molecule type" value="Genomic_DNA"/>
</dbReference>
<keyword evidence="1" id="KW-0812">Transmembrane</keyword>
<proteinExistence type="predicted"/>
<feature type="transmembrane region" description="Helical" evidence="1">
    <location>
        <begin position="12"/>
        <end position="32"/>
    </location>
</feature>
<dbReference type="Pfam" id="PF10990">
    <property type="entry name" value="DUF2809"/>
    <property type="match status" value="1"/>
</dbReference>
<accession>I2C3V1</accession>
<dbReference type="AlphaFoldDB" id="I2C3V1"/>
<dbReference type="PATRIC" id="fig|1126211.3.peg.1231"/>
<name>I2C3V1_BACAY</name>
<feature type="transmembrane region" description="Helical" evidence="1">
    <location>
        <begin position="44"/>
        <end position="67"/>
    </location>
</feature>
<keyword evidence="1" id="KW-1133">Transmembrane helix</keyword>
<feature type="transmembrane region" description="Helical" evidence="1">
    <location>
        <begin position="114"/>
        <end position="136"/>
    </location>
</feature>
<evidence type="ECO:0000313" key="2">
    <source>
        <dbReference type="EMBL" id="AFJ61325.1"/>
    </source>
</evidence>